<gene>
    <name evidence="1" type="ORF">EJA10_03670</name>
</gene>
<organism evidence="1 2">
    <name type="scientific">Mesobacillus subterraneus</name>
    <dbReference type="NCBI Taxonomy" id="285983"/>
    <lineage>
        <taxon>Bacteria</taxon>
        <taxon>Bacillati</taxon>
        <taxon>Bacillota</taxon>
        <taxon>Bacilli</taxon>
        <taxon>Bacillales</taxon>
        <taxon>Bacillaceae</taxon>
        <taxon>Mesobacillus</taxon>
    </lineage>
</organism>
<evidence type="ECO:0000313" key="1">
    <source>
        <dbReference type="EMBL" id="RSD28685.1"/>
    </source>
</evidence>
<dbReference type="RefSeq" id="WP_125478647.1">
    <property type="nucleotide sequence ID" value="NZ_RSFW01000006.1"/>
</dbReference>
<comment type="caution">
    <text evidence="1">The sequence shown here is derived from an EMBL/GenBank/DDBJ whole genome shotgun (WGS) entry which is preliminary data.</text>
</comment>
<evidence type="ECO:0008006" key="3">
    <source>
        <dbReference type="Google" id="ProtNLM"/>
    </source>
</evidence>
<protein>
    <recommendedName>
        <fullName evidence="3">Lipoprotein</fullName>
    </recommendedName>
</protein>
<dbReference type="EMBL" id="RSFW01000006">
    <property type="protein sequence ID" value="RSD28685.1"/>
    <property type="molecule type" value="Genomic_DNA"/>
</dbReference>
<dbReference type="AlphaFoldDB" id="A0A3R9FIA4"/>
<proteinExistence type="predicted"/>
<dbReference type="Proteomes" id="UP000279911">
    <property type="component" value="Unassembled WGS sequence"/>
</dbReference>
<dbReference type="PROSITE" id="PS51257">
    <property type="entry name" value="PROKAR_LIPOPROTEIN"/>
    <property type="match status" value="1"/>
</dbReference>
<sequence length="110" mass="12865">MRVYIGLFIAALLLLTGCNNDLPTYILDKNINIIEIDDMEFAIHRLSYKDKTYISEPEQYINSEFYERLEIGKQIGRTSDNLQVHIVKNGAKRLVIKGFMYPEDFFILNN</sequence>
<name>A0A3R9FIA4_9BACI</name>
<accession>A0A3R9FIA4</accession>
<reference evidence="2" key="1">
    <citation type="submission" date="2018-12" db="EMBL/GenBank/DDBJ databases">
        <title>Bacillus chawlae sp. nov., Bacillus glennii sp. nov., and Bacillus saganii sp. nov. Isolated from the Vehicle Assembly Building at Kennedy Space Center where the Viking Spacecraft were Assembled.</title>
        <authorList>
            <person name="Seuylemezian A."/>
            <person name="Vaishampayan P."/>
        </authorList>
    </citation>
    <scope>NUCLEOTIDE SEQUENCE [LARGE SCALE GENOMIC DNA]</scope>
    <source>
        <strain evidence="2">DSM 13966</strain>
    </source>
</reference>
<evidence type="ECO:0000313" key="2">
    <source>
        <dbReference type="Proteomes" id="UP000279911"/>
    </source>
</evidence>